<dbReference type="InterPro" id="IPR001932">
    <property type="entry name" value="PPM-type_phosphatase-like_dom"/>
</dbReference>
<evidence type="ECO:0000313" key="2">
    <source>
        <dbReference type="EMBL" id="TKD11922.1"/>
    </source>
</evidence>
<name>A0A4U1JH79_9BACT</name>
<dbReference type="Pfam" id="PF07228">
    <property type="entry name" value="SpoIIE"/>
    <property type="match status" value="1"/>
</dbReference>
<dbReference type="EMBL" id="SSMQ01000005">
    <property type="protein sequence ID" value="TKD11922.1"/>
    <property type="molecule type" value="Genomic_DNA"/>
</dbReference>
<feature type="domain" description="PPM-type phosphatase" evidence="1">
    <location>
        <begin position="12"/>
        <end position="283"/>
    </location>
</feature>
<dbReference type="PROSITE" id="PS51746">
    <property type="entry name" value="PPM_2"/>
    <property type="match status" value="1"/>
</dbReference>
<organism evidence="2 3">
    <name type="scientific">Polyangium fumosum</name>
    <dbReference type="NCBI Taxonomy" id="889272"/>
    <lineage>
        <taxon>Bacteria</taxon>
        <taxon>Pseudomonadati</taxon>
        <taxon>Myxococcota</taxon>
        <taxon>Polyangia</taxon>
        <taxon>Polyangiales</taxon>
        <taxon>Polyangiaceae</taxon>
        <taxon>Polyangium</taxon>
    </lineage>
</organism>
<proteinExistence type="predicted"/>
<dbReference type="Proteomes" id="UP000309215">
    <property type="component" value="Unassembled WGS sequence"/>
</dbReference>
<dbReference type="InterPro" id="IPR015655">
    <property type="entry name" value="PP2C"/>
</dbReference>
<dbReference type="PANTHER" id="PTHR47992">
    <property type="entry name" value="PROTEIN PHOSPHATASE"/>
    <property type="match status" value="1"/>
</dbReference>
<keyword evidence="3" id="KW-1185">Reference proteome</keyword>
<gene>
    <name evidence="2" type="ORF">E8A74_07290</name>
</gene>
<dbReference type="Gene3D" id="3.60.40.10">
    <property type="entry name" value="PPM-type phosphatase domain"/>
    <property type="match status" value="1"/>
</dbReference>
<sequence length="284" mass="31034">MSPSLTLHAAARTRMSTRSFACAHGENDDRWRIDERRGLFLVADASGPTYGGYHAPFGVDPGLAAIAEALDGGDSDEDGEARLRAALWAAHSMMRAIHDRQEELAKAVQQTRGGDRLDASLDASDALRDRCRWPHRVFSHHAAWCTALSRWRGDRVSVAQVGGCRAHRIRGRAIEQLLPDHTLRSLVEAQGGPMELLEMHGGISTRSLGYLQGPEQIDTRTVEIEPGDCFVVCTDGLWSLLDEERIRDIVVQKTPSPDSVAEALLQAVEGPSTDDATVVVIVAR</sequence>
<reference evidence="2 3" key="1">
    <citation type="submission" date="2019-04" db="EMBL/GenBank/DDBJ databases">
        <authorList>
            <person name="Li Y."/>
            <person name="Wang J."/>
        </authorList>
    </citation>
    <scope>NUCLEOTIDE SEQUENCE [LARGE SCALE GENOMIC DNA]</scope>
    <source>
        <strain evidence="2 3">DSM 14668</strain>
    </source>
</reference>
<accession>A0A4U1JH79</accession>
<dbReference type="GO" id="GO:0004722">
    <property type="term" value="F:protein serine/threonine phosphatase activity"/>
    <property type="evidence" value="ECO:0007669"/>
    <property type="project" value="InterPro"/>
</dbReference>
<comment type="caution">
    <text evidence="2">The sequence shown here is derived from an EMBL/GenBank/DDBJ whole genome shotgun (WGS) entry which is preliminary data.</text>
</comment>
<dbReference type="InterPro" id="IPR036457">
    <property type="entry name" value="PPM-type-like_dom_sf"/>
</dbReference>
<dbReference type="AlphaFoldDB" id="A0A4U1JH79"/>
<evidence type="ECO:0000313" key="3">
    <source>
        <dbReference type="Proteomes" id="UP000309215"/>
    </source>
</evidence>
<evidence type="ECO:0000259" key="1">
    <source>
        <dbReference type="PROSITE" id="PS51746"/>
    </source>
</evidence>
<dbReference type="RefSeq" id="WP_136928196.1">
    <property type="nucleotide sequence ID" value="NZ_SSMQ01000005.1"/>
</dbReference>
<dbReference type="SUPFAM" id="SSF81606">
    <property type="entry name" value="PP2C-like"/>
    <property type="match status" value="1"/>
</dbReference>
<dbReference type="CDD" id="cd00143">
    <property type="entry name" value="PP2Cc"/>
    <property type="match status" value="1"/>
</dbReference>
<dbReference type="SMART" id="SM00331">
    <property type="entry name" value="PP2C_SIG"/>
    <property type="match status" value="1"/>
</dbReference>
<dbReference type="SMART" id="SM00332">
    <property type="entry name" value="PP2Cc"/>
    <property type="match status" value="1"/>
</dbReference>
<dbReference type="OrthoDB" id="5496340at2"/>
<protein>
    <recommendedName>
        <fullName evidence="1">PPM-type phosphatase domain-containing protein</fullName>
    </recommendedName>
</protein>